<evidence type="ECO:0000313" key="1">
    <source>
        <dbReference type="EMBL" id="KAH9382631.1"/>
    </source>
</evidence>
<dbReference type="OMA" id="PPMPNEL"/>
<organism evidence="1 2">
    <name type="scientific">Haemaphysalis longicornis</name>
    <name type="common">Bush tick</name>
    <dbReference type="NCBI Taxonomy" id="44386"/>
    <lineage>
        <taxon>Eukaryota</taxon>
        <taxon>Metazoa</taxon>
        <taxon>Ecdysozoa</taxon>
        <taxon>Arthropoda</taxon>
        <taxon>Chelicerata</taxon>
        <taxon>Arachnida</taxon>
        <taxon>Acari</taxon>
        <taxon>Parasitiformes</taxon>
        <taxon>Ixodida</taxon>
        <taxon>Ixodoidea</taxon>
        <taxon>Ixodidae</taxon>
        <taxon>Haemaphysalinae</taxon>
        <taxon>Haemaphysalis</taxon>
    </lineage>
</organism>
<name>A0A9J6H6Y8_HAELO</name>
<evidence type="ECO:0000313" key="2">
    <source>
        <dbReference type="Proteomes" id="UP000821853"/>
    </source>
</evidence>
<dbReference type="EMBL" id="JABSTR010000052">
    <property type="protein sequence ID" value="KAH9382631.1"/>
    <property type="molecule type" value="Genomic_DNA"/>
</dbReference>
<keyword evidence="2" id="KW-1185">Reference proteome</keyword>
<gene>
    <name evidence="1" type="ORF">HPB48_023179</name>
</gene>
<sequence>MQPVTYHGNAAVLVDSRFPHVELDLQRSCTSHQEVVGVTLRLHQREVVVVSVYVRPSVQKTAQIDWSWLDSIRKTRPGAERPVPPMPDGLPRATQTLVRRLATNTAFSPALRHKFYGNDPTEGLCLQCRVPATAAHLVWHCHCYTVLRDRTLHTLPEAIRPTSYFDWVLPLTRDITTLTLLWTSLAAFVYADEGLRGVLGNYRRHSHHPTRPP</sequence>
<reference evidence="1 2" key="1">
    <citation type="journal article" date="2020" name="Cell">
        <title>Large-Scale Comparative Analyses of Tick Genomes Elucidate Their Genetic Diversity and Vector Capacities.</title>
        <authorList>
            <consortium name="Tick Genome and Microbiome Consortium (TIGMIC)"/>
            <person name="Jia N."/>
            <person name="Wang J."/>
            <person name="Shi W."/>
            <person name="Du L."/>
            <person name="Sun Y."/>
            <person name="Zhan W."/>
            <person name="Jiang J.F."/>
            <person name="Wang Q."/>
            <person name="Zhang B."/>
            <person name="Ji P."/>
            <person name="Bell-Sakyi L."/>
            <person name="Cui X.M."/>
            <person name="Yuan T.T."/>
            <person name="Jiang B.G."/>
            <person name="Yang W.F."/>
            <person name="Lam T.T."/>
            <person name="Chang Q.C."/>
            <person name="Ding S.J."/>
            <person name="Wang X.J."/>
            <person name="Zhu J.G."/>
            <person name="Ruan X.D."/>
            <person name="Zhao L."/>
            <person name="Wei J.T."/>
            <person name="Ye R.Z."/>
            <person name="Que T.C."/>
            <person name="Du C.H."/>
            <person name="Zhou Y.H."/>
            <person name="Cheng J.X."/>
            <person name="Dai P.F."/>
            <person name="Guo W.B."/>
            <person name="Han X.H."/>
            <person name="Huang E.J."/>
            <person name="Li L.F."/>
            <person name="Wei W."/>
            <person name="Gao Y.C."/>
            <person name="Liu J.Z."/>
            <person name="Shao H.Z."/>
            <person name="Wang X."/>
            <person name="Wang C.C."/>
            <person name="Yang T.C."/>
            <person name="Huo Q.B."/>
            <person name="Li W."/>
            <person name="Chen H.Y."/>
            <person name="Chen S.E."/>
            <person name="Zhou L.G."/>
            <person name="Ni X.B."/>
            <person name="Tian J.H."/>
            <person name="Sheng Y."/>
            <person name="Liu T."/>
            <person name="Pan Y.S."/>
            <person name="Xia L.Y."/>
            <person name="Li J."/>
            <person name="Zhao F."/>
            <person name="Cao W.C."/>
        </authorList>
    </citation>
    <scope>NUCLEOTIDE SEQUENCE [LARGE SCALE GENOMIC DNA]</scope>
    <source>
        <strain evidence="1">HaeL-2018</strain>
    </source>
</reference>
<dbReference type="OrthoDB" id="6778415at2759"/>
<proteinExistence type="predicted"/>
<comment type="caution">
    <text evidence="1">The sequence shown here is derived from an EMBL/GenBank/DDBJ whole genome shotgun (WGS) entry which is preliminary data.</text>
</comment>
<dbReference type="AlphaFoldDB" id="A0A9J6H6Y8"/>
<dbReference type="Proteomes" id="UP000821853">
    <property type="component" value="Unassembled WGS sequence"/>
</dbReference>
<accession>A0A9J6H6Y8</accession>
<protein>
    <submittedName>
        <fullName evidence="1">Uncharacterized protein</fullName>
    </submittedName>
</protein>
<dbReference type="VEuPathDB" id="VectorBase:HLOH_053499"/>